<organism evidence="1 2">
    <name type="scientific">Candidatus Faecivivens stercoravium</name>
    <dbReference type="NCBI Taxonomy" id="2840803"/>
    <lineage>
        <taxon>Bacteria</taxon>
        <taxon>Bacillati</taxon>
        <taxon>Bacillota</taxon>
        <taxon>Clostridia</taxon>
        <taxon>Eubacteriales</taxon>
        <taxon>Oscillospiraceae</taxon>
        <taxon>Oscillospiraceae incertae sedis</taxon>
        <taxon>Candidatus Faecivivens</taxon>
    </lineage>
</organism>
<gene>
    <name evidence="1" type="ORF">IAB37_02560</name>
</gene>
<dbReference type="Proteomes" id="UP000824241">
    <property type="component" value="Unassembled WGS sequence"/>
</dbReference>
<reference evidence="1" key="1">
    <citation type="submission" date="2020-10" db="EMBL/GenBank/DDBJ databases">
        <authorList>
            <person name="Gilroy R."/>
        </authorList>
    </citation>
    <scope>NUCLEOTIDE SEQUENCE</scope>
    <source>
        <strain evidence="1">CHK189-12415</strain>
    </source>
</reference>
<sequence>MRRTFPRRPGLVIAVLLLAAVAGLTGARLHRVSEQLMVSGAMRWGGLLLAECAGAGMEAAGGGLTQVEKGPDGEIQMVSVDEGKLHALRTAAMEEAGALLAEGDYTASIPLGSLFFGEFFTGGGPGLPLRYIPDGAVTIFCESEAESAGINQTAYRVVMKMSLQVTAVTAFARETVTVPYETVAAEVLVVGDVPVVYAYGGEIRETP</sequence>
<evidence type="ECO:0000313" key="1">
    <source>
        <dbReference type="EMBL" id="HIR60445.1"/>
    </source>
</evidence>
<evidence type="ECO:0000313" key="2">
    <source>
        <dbReference type="Proteomes" id="UP000824241"/>
    </source>
</evidence>
<accession>A0A9D1J4J0</accession>
<dbReference type="InterPro" id="IPR014197">
    <property type="entry name" value="Sporulation_prot_YunB"/>
</dbReference>
<protein>
    <recommendedName>
        <fullName evidence="3">Sporulation protein YunB</fullName>
    </recommendedName>
</protein>
<dbReference type="Pfam" id="PF09560">
    <property type="entry name" value="Spore_YunB"/>
    <property type="match status" value="1"/>
</dbReference>
<comment type="caution">
    <text evidence="1">The sequence shown here is derived from an EMBL/GenBank/DDBJ whole genome shotgun (WGS) entry which is preliminary data.</text>
</comment>
<reference evidence="1" key="2">
    <citation type="journal article" date="2021" name="PeerJ">
        <title>Extensive microbial diversity within the chicken gut microbiome revealed by metagenomics and culture.</title>
        <authorList>
            <person name="Gilroy R."/>
            <person name="Ravi A."/>
            <person name="Getino M."/>
            <person name="Pursley I."/>
            <person name="Horton D.L."/>
            <person name="Alikhan N.F."/>
            <person name="Baker D."/>
            <person name="Gharbi K."/>
            <person name="Hall N."/>
            <person name="Watson M."/>
            <person name="Adriaenssens E.M."/>
            <person name="Foster-Nyarko E."/>
            <person name="Jarju S."/>
            <person name="Secka A."/>
            <person name="Antonio M."/>
            <person name="Oren A."/>
            <person name="Chaudhuri R.R."/>
            <person name="La Ragione R."/>
            <person name="Hildebrand F."/>
            <person name="Pallen M.J."/>
        </authorList>
    </citation>
    <scope>NUCLEOTIDE SEQUENCE</scope>
    <source>
        <strain evidence="1">CHK189-12415</strain>
    </source>
</reference>
<name>A0A9D1J4J0_9FIRM</name>
<proteinExistence type="predicted"/>
<dbReference type="EMBL" id="DVHA01000087">
    <property type="protein sequence ID" value="HIR60445.1"/>
    <property type="molecule type" value="Genomic_DNA"/>
</dbReference>
<dbReference type="AlphaFoldDB" id="A0A9D1J4J0"/>
<evidence type="ECO:0008006" key="3">
    <source>
        <dbReference type="Google" id="ProtNLM"/>
    </source>
</evidence>